<dbReference type="HOGENOM" id="CLU_1140711_0_0_9"/>
<dbReference type="RefSeq" id="WP_012160301.1">
    <property type="nucleotide sequence ID" value="NC_009922.1"/>
</dbReference>
<dbReference type="KEGG" id="aoe:Clos_2462"/>
<organism evidence="1 2">
    <name type="scientific">Alkaliphilus oremlandii (strain OhILAs)</name>
    <name type="common">Clostridium oremlandii (strain OhILAs)</name>
    <dbReference type="NCBI Taxonomy" id="350688"/>
    <lineage>
        <taxon>Bacteria</taxon>
        <taxon>Bacillati</taxon>
        <taxon>Bacillota</taxon>
        <taxon>Clostridia</taxon>
        <taxon>Peptostreptococcales</taxon>
        <taxon>Natronincolaceae</taxon>
        <taxon>Alkaliphilus</taxon>
    </lineage>
</organism>
<evidence type="ECO:0000313" key="2">
    <source>
        <dbReference type="Proteomes" id="UP000000269"/>
    </source>
</evidence>
<keyword evidence="2" id="KW-1185">Reference proteome</keyword>
<reference evidence="2" key="1">
    <citation type="submission" date="2007-10" db="EMBL/GenBank/DDBJ databases">
        <title>Complete genome of Alkaliphilus oremlandii OhILAs.</title>
        <authorList>
            <person name="Copeland A."/>
            <person name="Lucas S."/>
            <person name="Lapidus A."/>
            <person name="Barry K."/>
            <person name="Detter J.C."/>
            <person name="Glavina del Rio T."/>
            <person name="Hammon N."/>
            <person name="Israni S."/>
            <person name="Dalin E."/>
            <person name="Tice H."/>
            <person name="Pitluck S."/>
            <person name="Chain P."/>
            <person name="Malfatti S."/>
            <person name="Shin M."/>
            <person name="Vergez L."/>
            <person name="Schmutz J."/>
            <person name="Larimer F."/>
            <person name="Land M."/>
            <person name="Hauser L."/>
            <person name="Kyrpides N."/>
            <person name="Mikhailova N."/>
            <person name="Stolz J.F."/>
            <person name="Dawson A."/>
            <person name="Fisher E."/>
            <person name="Crable B."/>
            <person name="Perera E."/>
            <person name="Lisak J."/>
            <person name="Ranganathan M."/>
            <person name="Basu P."/>
            <person name="Richardson P."/>
        </authorList>
    </citation>
    <scope>NUCLEOTIDE SEQUENCE [LARGE SCALE GENOMIC DNA]</scope>
    <source>
        <strain evidence="2">OhILAs</strain>
    </source>
</reference>
<name>A8MJL2_ALKOO</name>
<evidence type="ECO:0008006" key="3">
    <source>
        <dbReference type="Google" id="ProtNLM"/>
    </source>
</evidence>
<dbReference type="EMBL" id="CP000853">
    <property type="protein sequence ID" value="ABW19994.1"/>
    <property type="molecule type" value="Genomic_DNA"/>
</dbReference>
<sequence length="243" mass="27152">MTKYLNRKIFSILVVAVLASFALLGCSRTKVDPNDLVLKSIDQMKALDSYTSMVYVKFNTDQQSGGHLTMDALIDLHKEPFAYSNVQEISTGESTPDNPFSKLVLRILLKDQMVYTHNSVTGLWIDQSEESLIQEITTNGDIFKNYDATQFTNLEVASISKNKATIKGQAANSVFLKGLLSSFETEIVGNVEMTIDLETKYLESFVYYPEIDGASTENNKITIKTLNFNTAPEVEIPEDAVFE</sequence>
<evidence type="ECO:0000313" key="1">
    <source>
        <dbReference type="EMBL" id="ABW19994.1"/>
    </source>
</evidence>
<protein>
    <recommendedName>
        <fullName evidence="3">Lipoprotein</fullName>
    </recommendedName>
</protein>
<dbReference type="AlphaFoldDB" id="A8MJL2"/>
<dbReference type="OrthoDB" id="1953293at2"/>
<proteinExistence type="predicted"/>
<dbReference type="PROSITE" id="PS51257">
    <property type="entry name" value="PROKAR_LIPOPROTEIN"/>
    <property type="match status" value="1"/>
</dbReference>
<accession>A8MJL2</accession>
<dbReference type="Proteomes" id="UP000000269">
    <property type="component" value="Chromosome"/>
</dbReference>
<gene>
    <name evidence="1" type="ordered locus">Clos_2462</name>
</gene>